<evidence type="ECO:0000256" key="1">
    <source>
        <dbReference type="SAM" id="SignalP"/>
    </source>
</evidence>
<organism evidence="2 3">
    <name type="scientific">Penicillium daleae</name>
    <dbReference type="NCBI Taxonomy" id="63821"/>
    <lineage>
        <taxon>Eukaryota</taxon>
        <taxon>Fungi</taxon>
        <taxon>Dikarya</taxon>
        <taxon>Ascomycota</taxon>
        <taxon>Pezizomycotina</taxon>
        <taxon>Eurotiomycetes</taxon>
        <taxon>Eurotiomycetidae</taxon>
        <taxon>Eurotiales</taxon>
        <taxon>Aspergillaceae</taxon>
        <taxon>Penicillium</taxon>
    </lineage>
</organism>
<gene>
    <name evidence="2" type="ORF">N7458_004192</name>
</gene>
<proteinExistence type="predicted"/>
<dbReference type="GeneID" id="81597817"/>
<evidence type="ECO:0000313" key="3">
    <source>
        <dbReference type="Proteomes" id="UP001213681"/>
    </source>
</evidence>
<comment type="caution">
    <text evidence="2">The sequence shown here is derived from an EMBL/GenBank/DDBJ whole genome shotgun (WGS) entry which is preliminary data.</text>
</comment>
<sequence>MRLPSIQSIGSVALTLLATFDVVYGAGASTYDVSKPKDPKGTLKVALDYSLATSWPEPYDASYKGPRPWTWSSHIVFKDPVEKGITDGQLWQIARDAADEMSVDREQYGIGPRAEPTAMGVLAWGDEIIISSSVKGAGSFSYQFEGGNPEVLKSLKECQIIWRDTSLPDKNKEHEHKNKGNCAEPMAAHLYYRNNGKDLPAQNARIGTWVRVGGTWQQIDPCGTGEDDFWGCNLFTQNQKMRVLKNDIKPEAYKLSDIAGGPVKQEQIQLCGSNREF</sequence>
<reference evidence="2" key="2">
    <citation type="journal article" date="2023" name="IMA Fungus">
        <title>Comparative genomic study of the Penicillium genus elucidates a diverse pangenome and 15 lateral gene transfer events.</title>
        <authorList>
            <person name="Petersen C."/>
            <person name="Sorensen T."/>
            <person name="Nielsen M.R."/>
            <person name="Sondergaard T.E."/>
            <person name="Sorensen J.L."/>
            <person name="Fitzpatrick D.A."/>
            <person name="Frisvad J.C."/>
            <person name="Nielsen K.L."/>
        </authorList>
    </citation>
    <scope>NUCLEOTIDE SEQUENCE</scope>
    <source>
        <strain evidence="2">IBT 16125</strain>
    </source>
</reference>
<evidence type="ECO:0000313" key="2">
    <source>
        <dbReference type="EMBL" id="KAJ5455928.1"/>
    </source>
</evidence>
<protein>
    <submittedName>
        <fullName evidence="2">Uncharacterized protein</fullName>
    </submittedName>
</protein>
<dbReference type="RefSeq" id="XP_056768301.1">
    <property type="nucleotide sequence ID" value="XM_056907574.1"/>
</dbReference>
<feature type="chain" id="PRO_5042024581" evidence="1">
    <location>
        <begin position="26"/>
        <end position="277"/>
    </location>
</feature>
<dbReference type="AlphaFoldDB" id="A0AAD6CBK0"/>
<keyword evidence="3" id="KW-1185">Reference proteome</keyword>
<keyword evidence="1" id="KW-0732">Signal</keyword>
<dbReference type="Proteomes" id="UP001213681">
    <property type="component" value="Unassembled WGS sequence"/>
</dbReference>
<feature type="signal peptide" evidence="1">
    <location>
        <begin position="1"/>
        <end position="25"/>
    </location>
</feature>
<name>A0AAD6CBK0_9EURO</name>
<accession>A0AAD6CBK0</accession>
<dbReference type="EMBL" id="JAPVEA010000004">
    <property type="protein sequence ID" value="KAJ5455928.1"/>
    <property type="molecule type" value="Genomic_DNA"/>
</dbReference>
<reference evidence="2" key="1">
    <citation type="submission" date="2022-12" db="EMBL/GenBank/DDBJ databases">
        <authorList>
            <person name="Petersen C."/>
        </authorList>
    </citation>
    <scope>NUCLEOTIDE SEQUENCE</scope>
    <source>
        <strain evidence="2">IBT 16125</strain>
    </source>
</reference>